<keyword evidence="1" id="KW-0812">Transmembrane</keyword>
<reference evidence="2 3" key="1">
    <citation type="submission" date="2015-12" db="EMBL/GenBank/DDBJ databases">
        <authorList>
            <person name="Shamseldin A."/>
            <person name="Moawad H."/>
            <person name="Abd El-Rahim W.M."/>
            <person name="Sadowsky M.J."/>
        </authorList>
    </citation>
    <scope>NUCLEOTIDE SEQUENCE [LARGE SCALE GENOMIC DNA]</scope>
    <source>
        <strain evidence="2 3">WF1</strain>
    </source>
</reference>
<protein>
    <recommendedName>
        <fullName evidence="4">VanZ-like domain-containing protein</fullName>
    </recommendedName>
</protein>
<evidence type="ECO:0000256" key="1">
    <source>
        <dbReference type="SAM" id="Phobius"/>
    </source>
</evidence>
<comment type="caution">
    <text evidence="2">The sequence shown here is derived from an EMBL/GenBank/DDBJ whole genome shotgun (WGS) entry which is preliminary data.</text>
</comment>
<dbReference type="OrthoDB" id="5569889at2"/>
<dbReference type="AlphaFoldDB" id="A0A1V8MAG9"/>
<keyword evidence="3" id="KW-1185">Reference proteome</keyword>
<name>A0A1V8MAG9_9GAMM</name>
<feature type="transmembrane region" description="Helical" evidence="1">
    <location>
        <begin position="89"/>
        <end position="107"/>
    </location>
</feature>
<accession>A0A1V8MAG9</accession>
<feature type="transmembrane region" description="Helical" evidence="1">
    <location>
        <begin position="58"/>
        <end position="77"/>
    </location>
</feature>
<dbReference type="RefSeq" id="WP_080523189.1">
    <property type="nucleotide sequence ID" value="NZ_LPUF01000001.1"/>
</dbReference>
<evidence type="ECO:0008006" key="4">
    <source>
        <dbReference type="Google" id="ProtNLM"/>
    </source>
</evidence>
<sequence length="111" mass="13221">MKSLYAVLFIGLIVFYFVDIAFHVDSFSLEMITHNLVRFFSGFAILGIWVWYEQKLEIKIALYIILVFLVSDDIFDYIRNIDNFSFEMIIHDLLMLVWGALAGFFFMRRLE</sequence>
<feature type="transmembrane region" description="Helical" evidence="1">
    <location>
        <begin position="6"/>
        <end position="24"/>
    </location>
</feature>
<keyword evidence="1" id="KW-1133">Transmembrane helix</keyword>
<gene>
    <name evidence="2" type="ORF">AU255_12485</name>
</gene>
<feature type="transmembrane region" description="Helical" evidence="1">
    <location>
        <begin position="36"/>
        <end position="52"/>
    </location>
</feature>
<evidence type="ECO:0000313" key="3">
    <source>
        <dbReference type="Proteomes" id="UP000191980"/>
    </source>
</evidence>
<dbReference type="Proteomes" id="UP000191980">
    <property type="component" value="Unassembled WGS sequence"/>
</dbReference>
<proteinExistence type="predicted"/>
<keyword evidence="1" id="KW-0472">Membrane</keyword>
<dbReference type="EMBL" id="LPUF01000001">
    <property type="protein sequence ID" value="OQK18591.1"/>
    <property type="molecule type" value="Genomic_DNA"/>
</dbReference>
<organism evidence="2 3">
    <name type="scientific">Methyloprofundus sedimenti</name>
    <dbReference type="NCBI Taxonomy" id="1420851"/>
    <lineage>
        <taxon>Bacteria</taxon>
        <taxon>Pseudomonadati</taxon>
        <taxon>Pseudomonadota</taxon>
        <taxon>Gammaproteobacteria</taxon>
        <taxon>Methylococcales</taxon>
        <taxon>Methylococcaceae</taxon>
        <taxon>Methyloprofundus</taxon>
    </lineage>
</organism>
<evidence type="ECO:0000313" key="2">
    <source>
        <dbReference type="EMBL" id="OQK18591.1"/>
    </source>
</evidence>
<dbReference type="STRING" id="1420851.AU255_12485"/>